<sequence length="189" mass="21275">MPKIMSAPGPLSRQANGVARSDSKLSAKALYEQRKKYSNSNFIMQETSQYHVEHLSTFVMDKTESIVTIDDAIKKLILLDSRGKIWTQEMLLQVTDKAVKLLDCDTQEELENFPVTTIHLCQAVLNQTRYPSVLLLMCQDKDQHRPDIHFFHCDEVEDQVAGAEDSDIPDTSSSSSGGSPRRSQASRET</sequence>
<dbReference type="InterPro" id="IPR039801">
    <property type="entry name" value="EPS8-like"/>
</dbReference>
<proteinExistence type="predicted"/>
<dbReference type="SMART" id="SM00462">
    <property type="entry name" value="PTB"/>
    <property type="match status" value="1"/>
</dbReference>
<reference evidence="3 4" key="1">
    <citation type="submission" date="2021-06" db="EMBL/GenBank/DDBJ databases">
        <authorList>
            <person name="Palmer J.M."/>
        </authorList>
    </citation>
    <scope>NUCLEOTIDE SEQUENCE [LARGE SCALE GENOMIC DNA]</scope>
    <source>
        <strain evidence="3 4">AS_MEX2019</strain>
        <tissue evidence="3">Muscle</tissue>
    </source>
</reference>
<keyword evidence="4" id="KW-1185">Reference proteome</keyword>
<accession>A0ABV0XXM7</accession>
<dbReference type="PANTHER" id="PTHR12287:SF20">
    <property type="entry name" value="EPIDERMAL GROWTH FACTOR RECEPTOR KINASE SUBSTRATE 8-LIKE PROTEIN 2"/>
    <property type="match status" value="1"/>
</dbReference>
<organism evidence="3 4">
    <name type="scientific">Ameca splendens</name>
    <dbReference type="NCBI Taxonomy" id="208324"/>
    <lineage>
        <taxon>Eukaryota</taxon>
        <taxon>Metazoa</taxon>
        <taxon>Chordata</taxon>
        <taxon>Craniata</taxon>
        <taxon>Vertebrata</taxon>
        <taxon>Euteleostomi</taxon>
        <taxon>Actinopterygii</taxon>
        <taxon>Neopterygii</taxon>
        <taxon>Teleostei</taxon>
        <taxon>Neoteleostei</taxon>
        <taxon>Acanthomorphata</taxon>
        <taxon>Ovalentaria</taxon>
        <taxon>Atherinomorphae</taxon>
        <taxon>Cyprinodontiformes</taxon>
        <taxon>Goodeidae</taxon>
        <taxon>Ameca</taxon>
    </lineage>
</organism>
<dbReference type="SUPFAM" id="SSF50729">
    <property type="entry name" value="PH domain-like"/>
    <property type="match status" value="1"/>
</dbReference>
<feature type="region of interest" description="Disordered" evidence="1">
    <location>
        <begin position="160"/>
        <end position="189"/>
    </location>
</feature>
<comment type="caution">
    <text evidence="3">The sequence shown here is derived from an EMBL/GenBank/DDBJ whole genome shotgun (WGS) entry which is preliminary data.</text>
</comment>
<evidence type="ECO:0000256" key="1">
    <source>
        <dbReference type="SAM" id="MobiDB-lite"/>
    </source>
</evidence>
<evidence type="ECO:0000259" key="2">
    <source>
        <dbReference type="SMART" id="SM00462"/>
    </source>
</evidence>
<evidence type="ECO:0000313" key="4">
    <source>
        <dbReference type="Proteomes" id="UP001469553"/>
    </source>
</evidence>
<feature type="domain" description="PID" evidence="2">
    <location>
        <begin position="45"/>
        <end position="181"/>
    </location>
</feature>
<dbReference type="Gene3D" id="2.30.29.30">
    <property type="entry name" value="Pleckstrin-homology domain (PH domain)/Phosphotyrosine-binding domain (PTB)"/>
    <property type="match status" value="1"/>
</dbReference>
<feature type="compositionally biased region" description="Low complexity" evidence="1">
    <location>
        <begin position="172"/>
        <end position="183"/>
    </location>
</feature>
<feature type="region of interest" description="Disordered" evidence="1">
    <location>
        <begin position="1"/>
        <end position="20"/>
    </location>
</feature>
<dbReference type="InterPro" id="IPR011993">
    <property type="entry name" value="PH-like_dom_sf"/>
</dbReference>
<dbReference type="PANTHER" id="PTHR12287">
    <property type="entry name" value="EPIDERMAL GROWTH FACTOR RECEPTOR KINASE SUBSTRATE EPS8-RELATED PROTEIN"/>
    <property type="match status" value="1"/>
</dbReference>
<gene>
    <name evidence="3" type="primary">EPS8L2</name>
    <name evidence="3" type="ORF">AMECASPLE_000221</name>
</gene>
<name>A0ABV0XXM7_9TELE</name>
<dbReference type="InterPro" id="IPR033928">
    <property type="entry name" value="EPS8_PTB"/>
</dbReference>
<dbReference type="CDD" id="cd01210">
    <property type="entry name" value="PTB_EPS8"/>
    <property type="match status" value="1"/>
</dbReference>
<dbReference type="EMBL" id="JAHRIP010018817">
    <property type="protein sequence ID" value="MEQ2286226.1"/>
    <property type="molecule type" value="Genomic_DNA"/>
</dbReference>
<dbReference type="Proteomes" id="UP001469553">
    <property type="component" value="Unassembled WGS sequence"/>
</dbReference>
<protein>
    <submittedName>
        <fullName evidence="3">Epidermal growth factor receptor kinase substrate 8-like protein 2</fullName>
    </submittedName>
</protein>
<dbReference type="InterPro" id="IPR013625">
    <property type="entry name" value="PTB"/>
</dbReference>
<evidence type="ECO:0000313" key="3">
    <source>
        <dbReference type="EMBL" id="MEQ2286226.1"/>
    </source>
</evidence>
<dbReference type="InterPro" id="IPR006020">
    <property type="entry name" value="PTB/PI_dom"/>
</dbReference>
<dbReference type="Pfam" id="PF08416">
    <property type="entry name" value="PTB"/>
    <property type="match status" value="1"/>
</dbReference>